<keyword evidence="1" id="KW-0472">Membrane</keyword>
<evidence type="ECO:0000313" key="3">
    <source>
        <dbReference type="Proteomes" id="UP001432027"/>
    </source>
</evidence>
<dbReference type="InterPro" id="IPR019428">
    <property type="entry name" value="7TM_GPCR_serpentine_rcpt_Str"/>
</dbReference>
<dbReference type="Pfam" id="PF10326">
    <property type="entry name" value="7TM_GPCR_Str"/>
    <property type="match status" value="1"/>
</dbReference>
<comment type="caution">
    <text evidence="2">The sequence shown here is derived from an EMBL/GenBank/DDBJ whole genome shotgun (WGS) entry which is preliminary data.</text>
</comment>
<organism evidence="2 3">
    <name type="scientific">Pristionchus entomophagus</name>
    <dbReference type="NCBI Taxonomy" id="358040"/>
    <lineage>
        <taxon>Eukaryota</taxon>
        <taxon>Metazoa</taxon>
        <taxon>Ecdysozoa</taxon>
        <taxon>Nematoda</taxon>
        <taxon>Chromadorea</taxon>
        <taxon>Rhabditida</taxon>
        <taxon>Rhabditina</taxon>
        <taxon>Diplogasteromorpha</taxon>
        <taxon>Diplogasteroidea</taxon>
        <taxon>Neodiplogasteridae</taxon>
        <taxon>Pristionchus</taxon>
    </lineage>
</organism>
<dbReference type="PANTHER" id="PTHR45907">
    <property type="entry name" value="SERPENTINE RECEPTOR, CLASS J"/>
    <property type="match status" value="1"/>
</dbReference>
<proteinExistence type="predicted"/>
<keyword evidence="1" id="KW-0812">Transmembrane</keyword>
<name>A0AAV5TEK3_9BILA</name>
<accession>A0AAV5TEK3</accession>
<gene>
    <name evidence="2" type="ORF">PENTCL1PPCAC_13538</name>
</gene>
<evidence type="ECO:0008006" key="4">
    <source>
        <dbReference type="Google" id="ProtNLM"/>
    </source>
</evidence>
<dbReference type="EMBL" id="BTSX01000003">
    <property type="protein sequence ID" value="GMS91363.1"/>
    <property type="molecule type" value="Genomic_DNA"/>
</dbReference>
<evidence type="ECO:0000313" key="2">
    <source>
        <dbReference type="EMBL" id="GMS91363.1"/>
    </source>
</evidence>
<keyword evidence="3" id="KW-1185">Reference proteome</keyword>
<dbReference type="AlphaFoldDB" id="A0AAV5TEK3"/>
<dbReference type="PANTHER" id="PTHR45907:SF16">
    <property type="entry name" value="SERPENTINE RECEPTOR, CLASS J"/>
    <property type="match status" value="1"/>
</dbReference>
<feature type="transmembrane region" description="Helical" evidence="1">
    <location>
        <begin position="102"/>
        <end position="122"/>
    </location>
</feature>
<keyword evidence="1" id="KW-1133">Transmembrane helix</keyword>
<feature type="non-terminal residue" evidence="2">
    <location>
        <position position="1"/>
    </location>
</feature>
<dbReference type="Proteomes" id="UP001432027">
    <property type="component" value="Unassembled WGS sequence"/>
</dbReference>
<reference evidence="2" key="1">
    <citation type="submission" date="2023-10" db="EMBL/GenBank/DDBJ databases">
        <title>Genome assembly of Pristionchus species.</title>
        <authorList>
            <person name="Yoshida K."/>
            <person name="Sommer R.J."/>
        </authorList>
    </citation>
    <scope>NUCLEOTIDE SEQUENCE</scope>
    <source>
        <strain evidence="2">RS0144</strain>
    </source>
</reference>
<dbReference type="InterPro" id="IPR019423">
    <property type="entry name" value="7TM_GPCR_serpentine_rcpt_Srj"/>
</dbReference>
<feature type="transmembrane region" description="Helical" evidence="1">
    <location>
        <begin position="58"/>
        <end position="77"/>
    </location>
</feature>
<sequence length="170" mass="19500">FKRTDSLGFFYLATAEMSLVDFCTAIENVNKVTGIFSNVLLLHLISKYSRPSLGTYKYLLIVFACSDVMLTTVHASINHQVVSVGTTFASVAYTFAESRCLTAIYCSSFTFAFSMNVFNFLYRYWAVKQQVMVDSRNTSILLQSVPRPIFHKQIFHLTAHLRFWIDWRDG</sequence>
<protein>
    <recommendedName>
        <fullName evidence="4">G protein-coupled receptor</fullName>
    </recommendedName>
</protein>
<evidence type="ECO:0000256" key="1">
    <source>
        <dbReference type="SAM" id="Phobius"/>
    </source>
</evidence>